<dbReference type="PANTHER" id="PTHR12911:SF8">
    <property type="entry name" value="KLAROID PROTEIN-RELATED"/>
    <property type="match status" value="1"/>
</dbReference>
<evidence type="ECO:0000313" key="6">
    <source>
        <dbReference type="EMBL" id="KAG1903995.1"/>
    </source>
</evidence>
<keyword evidence="4" id="KW-0472">Membrane</keyword>
<evidence type="ECO:0000259" key="5">
    <source>
        <dbReference type="PROSITE" id="PS51469"/>
    </source>
</evidence>
<dbReference type="Gene3D" id="2.60.120.260">
    <property type="entry name" value="Galactose-binding domain-like"/>
    <property type="match status" value="1"/>
</dbReference>
<dbReference type="Proteomes" id="UP001195769">
    <property type="component" value="Unassembled WGS sequence"/>
</dbReference>
<dbReference type="GO" id="GO:0043495">
    <property type="term" value="F:protein-membrane adaptor activity"/>
    <property type="evidence" value="ECO:0007669"/>
    <property type="project" value="TreeGrafter"/>
</dbReference>
<evidence type="ECO:0000256" key="4">
    <source>
        <dbReference type="ARBA" id="ARBA00023136"/>
    </source>
</evidence>
<organism evidence="6 7">
    <name type="scientific">Suillus fuscotomentosus</name>
    <dbReference type="NCBI Taxonomy" id="1912939"/>
    <lineage>
        <taxon>Eukaryota</taxon>
        <taxon>Fungi</taxon>
        <taxon>Dikarya</taxon>
        <taxon>Basidiomycota</taxon>
        <taxon>Agaricomycotina</taxon>
        <taxon>Agaricomycetes</taxon>
        <taxon>Agaricomycetidae</taxon>
        <taxon>Boletales</taxon>
        <taxon>Suillineae</taxon>
        <taxon>Suillaceae</taxon>
        <taxon>Suillus</taxon>
    </lineage>
</organism>
<dbReference type="PANTHER" id="PTHR12911">
    <property type="entry name" value="SAD1/UNC-84-LIKE PROTEIN-RELATED"/>
    <property type="match status" value="1"/>
</dbReference>
<evidence type="ECO:0000256" key="2">
    <source>
        <dbReference type="ARBA" id="ARBA00022692"/>
    </source>
</evidence>
<dbReference type="AlphaFoldDB" id="A0AAD4ED95"/>
<evidence type="ECO:0000313" key="7">
    <source>
        <dbReference type="Proteomes" id="UP001195769"/>
    </source>
</evidence>
<evidence type="ECO:0000256" key="3">
    <source>
        <dbReference type="ARBA" id="ARBA00022989"/>
    </source>
</evidence>
<keyword evidence="2" id="KW-0812">Transmembrane</keyword>
<proteinExistence type="predicted"/>
<name>A0AAD4ED95_9AGAM</name>
<dbReference type="InterPro" id="IPR012919">
    <property type="entry name" value="SUN_dom"/>
</dbReference>
<dbReference type="InterPro" id="IPR045119">
    <property type="entry name" value="SUN1-5"/>
</dbReference>
<dbReference type="PROSITE" id="PS51469">
    <property type="entry name" value="SUN"/>
    <property type="match status" value="1"/>
</dbReference>
<comment type="subcellular location">
    <subcellularLocation>
        <location evidence="1">Membrane</location>
    </subcellularLocation>
</comment>
<dbReference type="GeneID" id="64668948"/>
<feature type="domain" description="SUN" evidence="5">
    <location>
        <begin position="39"/>
        <end position="228"/>
    </location>
</feature>
<evidence type="ECO:0000256" key="1">
    <source>
        <dbReference type="ARBA" id="ARBA00004370"/>
    </source>
</evidence>
<protein>
    <recommendedName>
        <fullName evidence="5">SUN domain-containing protein</fullName>
    </recommendedName>
</protein>
<dbReference type="RefSeq" id="XP_041229570.1">
    <property type="nucleotide sequence ID" value="XM_041374650.1"/>
</dbReference>
<keyword evidence="3" id="KW-1133">Transmembrane helix</keyword>
<dbReference type="GO" id="GO:0034993">
    <property type="term" value="C:meiotic nuclear membrane microtubule tethering complex"/>
    <property type="evidence" value="ECO:0007669"/>
    <property type="project" value="TreeGrafter"/>
</dbReference>
<gene>
    <name evidence="6" type="ORF">F5891DRAFT_946020</name>
</gene>
<reference evidence="6" key="1">
    <citation type="journal article" date="2020" name="New Phytol.">
        <title>Comparative genomics reveals dynamic genome evolution in host specialist ectomycorrhizal fungi.</title>
        <authorList>
            <person name="Lofgren L.A."/>
            <person name="Nguyen N.H."/>
            <person name="Vilgalys R."/>
            <person name="Ruytinx J."/>
            <person name="Liao H.L."/>
            <person name="Branco S."/>
            <person name="Kuo A."/>
            <person name="LaButti K."/>
            <person name="Lipzen A."/>
            <person name="Andreopoulos W."/>
            <person name="Pangilinan J."/>
            <person name="Riley R."/>
            <person name="Hundley H."/>
            <person name="Na H."/>
            <person name="Barry K."/>
            <person name="Grigoriev I.V."/>
            <person name="Stajich J.E."/>
            <person name="Kennedy P.G."/>
        </authorList>
    </citation>
    <scope>NUCLEOTIDE SEQUENCE</scope>
    <source>
        <strain evidence="6">FC203</strain>
    </source>
</reference>
<sequence length="235" mass="26354">MTSSPLEFEGHLKLLENHIIKSPFYDLITMPDFALWSAGVRIIPVFTSPTYHTSPPISWLQGLFTSCTQPEWRFPEVAISPGLDVGNYWPMNGSSGAIGISLARDISPQSITVEHVLRHLSLDSHSTPKHLEVWSPVMDRMSDETKGMATVNFPDFLAQLGHSSTDAQQCFVFLSEMIYDVLSVDHIQNFQLQQKLLCIPIIIIVVKSNWGNKNFTCLYCIHIHGILYPNGVALT</sequence>
<dbReference type="EMBL" id="JABBWK010000011">
    <property type="protein sequence ID" value="KAG1903995.1"/>
    <property type="molecule type" value="Genomic_DNA"/>
</dbReference>
<comment type="caution">
    <text evidence="6">The sequence shown here is derived from an EMBL/GenBank/DDBJ whole genome shotgun (WGS) entry which is preliminary data.</text>
</comment>
<dbReference type="Pfam" id="PF07738">
    <property type="entry name" value="Sad1_UNC"/>
    <property type="match status" value="2"/>
</dbReference>
<keyword evidence="7" id="KW-1185">Reference proteome</keyword>
<accession>A0AAD4ED95</accession>